<proteinExistence type="inferred from homology"/>
<dbReference type="PANTHER" id="PTHR42789">
    <property type="entry name" value="D-ISOMER SPECIFIC 2-HYDROXYACID DEHYDROGENASE FAMILY PROTEIN (AFU_ORTHOLOGUE AFUA_6G10090)"/>
    <property type="match status" value="1"/>
</dbReference>
<feature type="compositionally biased region" description="Gly residues" evidence="4">
    <location>
        <begin position="148"/>
        <end position="158"/>
    </location>
</feature>
<dbReference type="Pfam" id="PF00389">
    <property type="entry name" value="2-Hacid_dh"/>
    <property type="match status" value="1"/>
</dbReference>
<feature type="domain" description="D-isomer specific 2-hydroxyacid dehydrogenase NAD-binding" evidence="6">
    <location>
        <begin position="334"/>
        <end position="510"/>
    </location>
</feature>
<evidence type="ECO:0000256" key="4">
    <source>
        <dbReference type="SAM" id="MobiDB-lite"/>
    </source>
</evidence>
<accession>A0ABX0ZQS3</accession>
<evidence type="ECO:0000256" key="3">
    <source>
        <dbReference type="ARBA" id="ARBA00023027"/>
    </source>
</evidence>
<feature type="compositionally biased region" description="Basic and acidic residues" evidence="4">
    <location>
        <begin position="164"/>
        <end position="173"/>
    </location>
</feature>
<dbReference type="InterPro" id="IPR050857">
    <property type="entry name" value="D-2-hydroxyacid_DH"/>
</dbReference>
<dbReference type="PANTHER" id="PTHR42789:SF1">
    <property type="entry name" value="D-ISOMER SPECIFIC 2-HYDROXYACID DEHYDROGENASE FAMILY PROTEIN (AFU_ORTHOLOGUE AFUA_6G10090)"/>
    <property type="match status" value="1"/>
</dbReference>
<comment type="similarity">
    <text evidence="1">Belongs to the D-isomer specific 2-hydroxyacid dehydrogenase family.</text>
</comment>
<dbReference type="SUPFAM" id="SSF52283">
    <property type="entry name" value="Formate/glycerate dehydrogenase catalytic domain-like"/>
    <property type="match status" value="1"/>
</dbReference>
<name>A0ABX0ZQS3_9ACTN</name>
<feature type="region of interest" description="Disordered" evidence="4">
    <location>
        <begin position="1"/>
        <end position="216"/>
    </location>
</feature>
<feature type="compositionally biased region" description="Basic and acidic residues" evidence="4">
    <location>
        <begin position="180"/>
        <end position="189"/>
    </location>
</feature>
<organism evidence="7 8">
    <name type="scientific">Actinacidiphila epipremni</name>
    <dbReference type="NCBI Taxonomy" id="2053013"/>
    <lineage>
        <taxon>Bacteria</taxon>
        <taxon>Bacillati</taxon>
        <taxon>Actinomycetota</taxon>
        <taxon>Actinomycetes</taxon>
        <taxon>Kitasatosporales</taxon>
        <taxon>Streptomycetaceae</taxon>
        <taxon>Actinacidiphila</taxon>
    </lineage>
</organism>
<feature type="compositionally biased region" description="Gly residues" evidence="4">
    <location>
        <begin position="56"/>
        <end position="68"/>
    </location>
</feature>
<protein>
    <submittedName>
        <fullName evidence="7">Hydroxyacid dehydrogenase</fullName>
    </submittedName>
</protein>
<dbReference type="CDD" id="cd12167">
    <property type="entry name" value="2-Hacid_dh_8"/>
    <property type="match status" value="1"/>
</dbReference>
<comment type="caution">
    <text evidence="7">The sequence shown here is derived from an EMBL/GenBank/DDBJ whole genome shotgun (WGS) entry which is preliminary data.</text>
</comment>
<keyword evidence="8" id="KW-1185">Reference proteome</keyword>
<dbReference type="Gene3D" id="3.40.50.720">
    <property type="entry name" value="NAD(P)-binding Rossmann-like Domain"/>
    <property type="match status" value="2"/>
</dbReference>
<gene>
    <name evidence="7" type="ORF">HCN08_18495</name>
</gene>
<dbReference type="SUPFAM" id="SSF51735">
    <property type="entry name" value="NAD(P)-binding Rossmann-fold domains"/>
    <property type="match status" value="1"/>
</dbReference>
<sequence>MTGSAERTPGAGVAAGHAAGAGGRAVESAADRAAVSAGDGGAGTVGVPGASPGAGSAAGGAAGSGGGPAESAADRADRAAVSAGDGGAGTVGVPGASPGAGSAAGGAAGSGGGPAESAADRADRAAVSAGDGGAGTVGVPGASPGAGSAAGGAAGSGGRAVESAADRAAEAAGDRGIGSADDRAGRSGAERAVASAGDGGAGAAAVPDAEGGADGGTRHRARVVVAVPPHLREQLFTAGEWRRLGELAEVAVVDRHSEPAVLGAALGDADVLVTGWGSARLDAGLLGAAPRLRLVAHTGGAVSPYVCAAVFDRGVRVTQAGAAMARPVAEVALAFTLALLHRVHRFDHALHAGAPWAEAGEAPERHQILGCPVGVIGASRTGRAYIALARALGAEVTVADPYLGAAEARALGVRLAGLDDMLAGSRITAVHAPALPETRHLLSARELALMPDGAGLVNTARSWLVDEAALLAELRTGRIDAALDVYDAEPLPVAHPLRALPNVLLTPHQAAATVEGRHALGASTVAEITRFLTGRPLHHGVGREALDRVE</sequence>
<feature type="compositionally biased region" description="Low complexity" evidence="4">
    <location>
        <begin position="10"/>
        <end position="37"/>
    </location>
</feature>
<dbReference type="InterPro" id="IPR006140">
    <property type="entry name" value="D-isomer_DH_NAD-bd"/>
</dbReference>
<feature type="compositionally biased region" description="Gly residues" evidence="4">
    <location>
        <begin position="102"/>
        <end position="114"/>
    </location>
</feature>
<evidence type="ECO:0000259" key="5">
    <source>
        <dbReference type="Pfam" id="PF00389"/>
    </source>
</evidence>
<feature type="domain" description="D-isomer specific 2-hydroxyacid dehydrogenase catalytic" evidence="5">
    <location>
        <begin position="241"/>
        <end position="539"/>
    </location>
</feature>
<evidence type="ECO:0000256" key="1">
    <source>
        <dbReference type="ARBA" id="ARBA00005854"/>
    </source>
</evidence>
<dbReference type="Proteomes" id="UP000734511">
    <property type="component" value="Unassembled WGS sequence"/>
</dbReference>
<dbReference type="InterPro" id="IPR006139">
    <property type="entry name" value="D-isomer_2_OHA_DH_cat_dom"/>
</dbReference>
<dbReference type="InterPro" id="IPR036291">
    <property type="entry name" value="NAD(P)-bd_dom_sf"/>
</dbReference>
<keyword evidence="2" id="KW-0560">Oxidoreductase</keyword>
<evidence type="ECO:0000259" key="6">
    <source>
        <dbReference type="Pfam" id="PF02826"/>
    </source>
</evidence>
<evidence type="ECO:0000313" key="7">
    <source>
        <dbReference type="EMBL" id="NJP45375.1"/>
    </source>
</evidence>
<reference evidence="7 8" key="1">
    <citation type="submission" date="2020-03" db="EMBL/GenBank/DDBJ databases">
        <title>WGS of actinomycetes isolated from Thailand.</title>
        <authorList>
            <person name="Thawai C."/>
        </authorList>
    </citation>
    <scope>NUCLEOTIDE SEQUENCE [LARGE SCALE GENOMIC DNA]</scope>
    <source>
        <strain evidence="7 8">PRB2-1</strain>
    </source>
</reference>
<evidence type="ECO:0000256" key="2">
    <source>
        <dbReference type="ARBA" id="ARBA00023002"/>
    </source>
</evidence>
<dbReference type="EMBL" id="JAATEJ010000014">
    <property type="protein sequence ID" value="NJP45375.1"/>
    <property type="molecule type" value="Genomic_DNA"/>
</dbReference>
<evidence type="ECO:0000313" key="8">
    <source>
        <dbReference type="Proteomes" id="UP000734511"/>
    </source>
</evidence>
<dbReference type="Pfam" id="PF02826">
    <property type="entry name" value="2-Hacid_dh_C"/>
    <property type="match status" value="1"/>
</dbReference>
<keyword evidence="3" id="KW-0520">NAD</keyword>